<dbReference type="Proteomes" id="UP000633365">
    <property type="component" value="Unassembled WGS sequence"/>
</dbReference>
<gene>
    <name evidence="1" type="ORF">JKK62_04805</name>
</gene>
<dbReference type="SUPFAM" id="SSF158622">
    <property type="entry name" value="YheA/YmcA-like"/>
    <property type="match status" value="1"/>
</dbReference>
<dbReference type="EMBL" id="JAEQMG010000048">
    <property type="protein sequence ID" value="MBK6087975.1"/>
    <property type="molecule type" value="Genomic_DNA"/>
</dbReference>
<dbReference type="Pfam" id="PF06133">
    <property type="entry name" value="Com_YlbF"/>
    <property type="match status" value="1"/>
</dbReference>
<name>A0A934TYZ9_9FIRM</name>
<dbReference type="InterPro" id="IPR023378">
    <property type="entry name" value="YheA/YmcA-like_dom_sf"/>
</dbReference>
<accession>A0A934TYZ9</accession>
<dbReference type="AlphaFoldDB" id="A0A934TYZ9"/>
<evidence type="ECO:0000313" key="1">
    <source>
        <dbReference type="EMBL" id="MBK6087975.1"/>
    </source>
</evidence>
<evidence type="ECO:0000313" key="2">
    <source>
        <dbReference type="Proteomes" id="UP000633365"/>
    </source>
</evidence>
<organism evidence="1 2">
    <name type="scientific">Ruminococcus difficilis</name>
    <dbReference type="NCBI Taxonomy" id="2763069"/>
    <lineage>
        <taxon>Bacteria</taxon>
        <taxon>Bacillati</taxon>
        <taxon>Bacillota</taxon>
        <taxon>Clostridia</taxon>
        <taxon>Eubacteriales</taxon>
        <taxon>Oscillospiraceae</taxon>
        <taxon>Ruminococcus</taxon>
    </lineage>
</organism>
<keyword evidence="2" id="KW-1185">Reference proteome</keyword>
<dbReference type="InterPro" id="IPR010368">
    <property type="entry name" value="Com_YlbF"/>
</dbReference>
<dbReference type="RefSeq" id="WP_186833018.1">
    <property type="nucleotide sequence ID" value="NZ_JAEQMG010000048.1"/>
</dbReference>
<dbReference type="Gene3D" id="1.20.1500.10">
    <property type="entry name" value="YheA/YmcA-like"/>
    <property type="match status" value="1"/>
</dbReference>
<comment type="caution">
    <text evidence="1">The sequence shown here is derived from an EMBL/GenBank/DDBJ whole genome shotgun (WGS) entry which is preliminary data.</text>
</comment>
<proteinExistence type="predicted"/>
<reference evidence="1" key="1">
    <citation type="submission" date="2021-01" db="EMBL/GenBank/DDBJ databases">
        <title>Genome public.</title>
        <authorList>
            <person name="Liu C."/>
            <person name="Sun Q."/>
        </authorList>
    </citation>
    <scope>NUCLEOTIDE SEQUENCE</scope>
    <source>
        <strain evidence="1">M6</strain>
    </source>
</reference>
<protein>
    <submittedName>
        <fullName evidence="1">YlbF family regulator</fullName>
    </submittedName>
</protein>
<sequence length="135" mass="15022">MADVIAIARQLGHAIQEQEEYKTIMTAKDAADNDEALQALITEFNIKRVAINAEACKTDRDDETLKKLNEEMRTAYSDIMNNEHMKAYNDAKQAFDKVLQRVLAIVQQSAEGQDPDTTDFSEDCTHDCSTCGGCG</sequence>